<dbReference type="InterPro" id="IPR023373">
    <property type="entry name" value="YmcC_sf"/>
</dbReference>
<dbReference type="InterPro" id="IPR021308">
    <property type="entry name" value="GfcB"/>
</dbReference>
<keyword evidence="2" id="KW-1185">Reference proteome</keyword>
<name>A0ABW4S765_9RHOB</name>
<accession>A0ABW4S765</accession>
<keyword evidence="1" id="KW-0449">Lipoprotein</keyword>
<reference evidence="2" key="1">
    <citation type="journal article" date="2019" name="Int. J. Syst. Evol. Microbiol.">
        <title>The Global Catalogue of Microorganisms (GCM) 10K type strain sequencing project: providing services to taxonomists for standard genome sequencing and annotation.</title>
        <authorList>
            <consortium name="The Broad Institute Genomics Platform"/>
            <consortium name="The Broad Institute Genome Sequencing Center for Infectious Disease"/>
            <person name="Wu L."/>
            <person name="Ma J."/>
        </authorList>
    </citation>
    <scope>NUCLEOTIDE SEQUENCE [LARGE SCALE GENOMIC DNA]</scope>
    <source>
        <strain evidence="2">CGMCC 4.7242</strain>
    </source>
</reference>
<protein>
    <submittedName>
        <fullName evidence="1">YjbF family lipoprotein</fullName>
    </submittedName>
</protein>
<gene>
    <name evidence="1" type="ORF">ACFSGJ_13720</name>
</gene>
<evidence type="ECO:0000313" key="1">
    <source>
        <dbReference type="EMBL" id="MFD1913271.1"/>
    </source>
</evidence>
<organism evidence="1 2">
    <name type="scientific">Halodurantibacterium flavum</name>
    <dbReference type="NCBI Taxonomy" id="1382802"/>
    <lineage>
        <taxon>Bacteria</taxon>
        <taxon>Pseudomonadati</taxon>
        <taxon>Pseudomonadota</taxon>
        <taxon>Alphaproteobacteria</taxon>
        <taxon>Rhodobacterales</taxon>
        <taxon>Paracoccaceae</taxon>
        <taxon>Halodurantibacterium</taxon>
    </lineage>
</organism>
<sequence>MTIVLISLLLLASCGNDPSGGFRLGGLGAAVKDAFGGPQPEPVAPVTRAEIAQSPVPLLQVAIPSRGAEAILVPAGRNAGVTTWATADGSTLALRGGVLVASRGLGHDLMSAAVPTDSQILAGQGRHSRSYYTLDGADRTVRHDFSCVLSRHEAPAIQIVDRLFPVHEVRETCEGPTDGVVNRYWISREGRIVRSLQWLGTDVGFLQLTDLSA</sequence>
<dbReference type="EMBL" id="JBHUGH010000010">
    <property type="protein sequence ID" value="MFD1913271.1"/>
    <property type="molecule type" value="Genomic_DNA"/>
</dbReference>
<evidence type="ECO:0000313" key="2">
    <source>
        <dbReference type="Proteomes" id="UP001597353"/>
    </source>
</evidence>
<proteinExistence type="predicted"/>
<dbReference type="Pfam" id="PF11102">
    <property type="entry name" value="YjbF"/>
    <property type="match status" value="1"/>
</dbReference>
<dbReference type="Gene3D" id="2.40.360.10">
    <property type="entry name" value="YmcC-like"/>
    <property type="match status" value="1"/>
</dbReference>
<dbReference type="SUPFAM" id="SSF159270">
    <property type="entry name" value="YmcC-like"/>
    <property type="match status" value="1"/>
</dbReference>
<dbReference type="Proteomes" id="UP001597353">
    <property type="component" value="Unassembled WGS sequence"/>
</dbReference>
<comment type="caution">
    <text evidence="1">The sequence shown here is derived from an EMBL/GenBank/DDBJ whole genome shotgun (WGS) entry which is preliminary data.</text>
</comment>
<dbReference type="RefSeq" id="WP_390262867.1">
    <property type="nucleotide sequence ID" value="NZ_JBHUGH010000010.1"/>
</dbReference>